<feature type="compositionally biased region" description="Low complexity" evidence="1">
    <location>
        <begin position="410"/>
        <end position="430"/>
    </location>
</feature>
<dbReference type="Proteomes" id="UP001255856">
    <property type="component" value="Unassembled WGS sequence"/>
</dbReference>
<evidence type="ECO:0000256" key="1">
    <source>
        <dbReference type="SAM" id="MobiDB-lite"/>
    </source>
</evidence>
<sequence>MAGEDLTPYRQISRAMLEVGLLFGPAERLGLDELFVDASAEVERRLESQRHELDRIGPEHAPCESAALQFTGHLHSARVSVAADCHHRVQDLRVTEALGNVNSTNLPIAPESWHAAARLAEGSRVAAELRAALKSRVGIRTSGGVACNKPLAKLVSGLHKPDDQTILLPDEAGAFLAPLATRVLLGIGSKLEADLLARFQTATVQELQAVPASGLVQAFGERIGRMLSLLRWGKDDSPVVIKGPPKTISVEDSFRACGSWAAVDAVLAVLAPDLLRLLDEEADISARRPRTLTVRWRLAGRGWARIARSCPMPAAALDARSDLARRAAVLASAARRVLGAGPSPGDKLDELRLLNLAGGAFEEGRSPAYSASLTAGWLVQPGARQSQAGESAGTKQSQDGERPGARQPQAGEPLGALLAPGPAASAASTAARRDYRRDHAALVLPGPSPAIMSKSRERTAREVWNAGPAIVHDSSIQPTLKCDVPAAAAEDDGDFWEGLGDVHGLAARAGQMPVGQPASRHLAAGGLASQNPVTAPARNPAAPMPQLSSSDSKAESAAAPQQRSPAPHASARAPVAELVRQAQGMKPEELRQAQAALLSSAATPEEQESLLLAVRLQEEELRASLAAGNARRPLPASSVGKSRKKLKPATSMKPLSSYFSK</sequence>
<dbReference type="GO" id="GO:0003684">
    <property type="term" value="F:damaged DNA binding"/>
    <property type="evidence" value="ECO:0007669"/>
    <property type="project" value="InterPro"/>
</dbReference>
<dbReference type="InterPro" id="IPR036775">
    <property type="entry name" value="DNA_pol_Y-fam_lit_finger_sf"/>
</dbReference>
<dbReference type="InterPro" id="IPR043502">
    <property type="entry name" value="DNA/RNA_pol_sf"/>
</dbReference>
<proteinExistence type="predicted"/>
<feature type="domain" description="UmuC" evidence="2">
    <location>
        <begin position="128"/>
        <end position="188"/>
    </location>
</feature>
<dbReference type="InterPro" id="IPR043128">
    <property type="entry name" value="Rev_trsase/Diguanyl_cyclase"/>
</dbReference>
<protein>
    <recommendedName>
        <fullName evidence="2">UmuC domain-containing protein</fullName>
    </recommendedName>
</protein>
<feature type="compositionally biased region" description="Low complexity" evidence="1">
    <location>
        <begin position="548"/>
        <end position="573"/>
    </location>
</feature>
<gene>
    <name evidence="3" type="ORF">QBZ16_000216</name>
</gene>
<dbReference type="SUPFAM" id="SSF56672">
    <property type="entry name" value="DNA/RNA polymerases"/>
    <property type="match status" value="1"/>
</dbReference>
<reference evidence="3" key="1">
    <citation type="submission" date="2021-01" db="EMBL/GenBank/DDBJ databases">
        <authorList>
            <person name="Eckstrom K.M.E."/>
        </authorList>
    </citation>
    <scope>NUCLEOTIDE SEQUENCE</scope>
    <source>
        <strain evidence="3">UVCC 0001</strain>
    </source>
</reference>
<dbReference type="PANTHER" id="PTHR46404:SF1">
    <property type="entry name" value="DNA POLYMERASE IOTA"/>
    <property type="match status" value="1"/>
</dbReference>
<dbReference type="Gene3D" id="1.10.150.20">
    <property type="entry name" value="5' to 3' exonuclease, C-terminal subdomain"/>
    <property type="match status" value="1"/>
</dbReference>
<dbReference type="SUPFAM" id="SSF100879">
    <property type="entry name" value="Lesion bypass DNA polymerase (Y-family), little finger domain"/>
    <property type="match status" value="1"/>
</dbReference>
<feature type="region of interest" description="Disordered" evidence="1">
    <location>
        <begin position="530"/>
        <end position="573"/>
    </location>
</feature>
<dbReference type="GO" id="GO:0006281">
    <property type="term" value="P:DNA repair"/>
    <property type="evidence" value="ECO:0007669"/>
    <property type="project" value="InterPro"/>
</dbReference>
<dbReference type="Pfam" id="PF00817">
    <property type="entry name" value="IMS"/>
    <property type="match status" value="1"/>
</dbReference>
<dbReference type="EMBL" id="JASFZW010000001">
    <property type="protein sequence ID" value="KAK2080363.1"/>
    <property type="molecule type" value="Genomic_DNA"/>
</dbReference>
<name>A0AAD9IL58_PROWI</name>
<evidence type="ECO:0000259" key="2">
    <source>
        <dbReference type="PROSITE" id="PS50173"/>
    </source>
</evidence>
<accession>A0AAD9IL58</accession>
<evidence type="ECO:0000313" key="3">
    <source>
        <dbReference type="EMBL" id="KAK2080363.1"/>
    </source>
</evidence>
<dbReference type="Gene3D" id="3.30.1490.100">
    <property type="entry name" value="DNA polymerase, Y-family, little finger domain"/>
    <property type="match status" value="1"/>
</dbReference>
<dbReference type="Gene3D" id="3.30.70.270">
    <property type="match status" value="1"/>
</dbReference>
<feature type="compositionally biased region" description="Polar residues" evidence="1">
    <location>
        <begin position="383"/>
        <end position="397"/>
    </location>
</feature>
<dbReference type="AlphaFoldDB" id="A0AAD9IL58"/>
<organism evidence="3 4">
    <name type="scientific">Prototheca wickerhamii</name>
    <dbReference type="NCBI Taxonomy" id="3111"/>
    <lineage>
        <taxon>Eukaryota</taxon>
        <taxon>Viridiplantae</taxon>
        <taxon>Chlorophyta</taxon>
        <taxon>core chlorophytes</taxon>
        <taxon>Trebouxiophyceae</taxon>
        <taxon>Chlorellales</taxon>
        <taxon>Chlorellaceae</taxon>
        <taxon>Prototheca</taxon>
    </lineage>
</organism>
<feature type="region of interest" description="Disordered" evidence="1">
    <location>
        <begin position="625"/>
        <end position="661"/>
    </location>
</feature>
<evidence type="ECO:0000313" key="4">
    <source>
        <dbReference type="Proteomes" id="UP001255856"/>
    </source>
</evidence>
<keyword evidence="4" id="KW-1185">Reference proteome</keyword>
<feature type="region of interest" description="Disordered" evidence="1">
    <location>
        <begin position="382"/>
        <end position="432"/>
    </location>
</feature>
<comment type="caution">
    <text evidence="3">The sequence shown here is derived from an EMBL/GenBank/DDBJ whole genome shotgun (WGS) entry which is preliminary data.</text>
</comment>
<dbReference type="InterPro" id="IPR001126">
    <property type="entry name" value="UmuC"/>
</dbReference>
<dbReference type="PROSITE" id="PS50173">
    <property type="entry name" value="UMUC"/>
    <property type="match status" value="1"/>
</dbReference>
<dbReference type="PANTHER" id="PTHR46404">
    <property type="entry name" value="DNA POLYMERASE IOTA"/>
    <property type="match status" value="1"/>
</dbReference>